<dbReference type="FunFam" id="3.90.1030.20:FF:000002">
    <property type="entry name" value="DNA polymerase delta subunit"/>
    <property type="match status" value="1"/>
</dbReference>
<evidence type="ECO:0000256" key="5">
    <source>
        <dbReference type="SAM" id="MobiDB-lite"/>
    </source>
</evidence>
<keyword evidence="7" id="KW-1185">Reference proteome</keyword>
<dbReference type="GO" id="GO:1904161">
    <property type="term" value="P:DNA synthesis involved in UV-damage excision repair"/>
    <property type="evidence" value="ECO:0007669"/>
    <property type="project" value="TreeGrafter"/>
</dbReference>
<evidence type="ECO:0000256" key="4">
    <source>
        <dbReference type="ARBA" id="ARBA00023242"/>
    </source>
</evidence>
<dbReference type="PANTHER" id="PTHR17598">
    <property type="entry name" value="DNA POLYMERASE DELTA SUBUNIT 3"/>
    <property type="match status" value="1"/>
</dbReference>
<evidence type="ECO:0000313" key="6">
    <source>
        <dbReference type="EMBL" id="KAK4576920.1"/>
    </source>
</evidence>
<dbReference type="GO" id="GO:0006271">
    <property type="term" value="P:DNA strand elongation involved in DNA replication"/>
    <property type="evidence" value="ECO:0007669"/>
    <property type="project" value="TreeGrafter"/>
</dbReference>
<comment type="caution">
    <text evidence="6">The sequence shown here is derived from an EMBL/GenBank/DDBJ whole genome shotgun (WGS) entry which is preliminary data.</text>
</comment>
<name>A0AAN7IHI7_QUERU</name>
<dbReference type="InterPro" id="IPR041913">
    <property type="entry name" value="POLD3_sf"/>
</dbReference>
<feature type="compositionally biased region" description="Low complexity" evidence="5">
    <location>
        <begin position="191"/>
        <end position="204"/>
    </location>
</feature>
<comment type="subcellular location">
    <subcellularLocation>
        <location evidence="1">Nucleus</location>
    </subcellularLocation>
</comment>
<dbReference type="GO" id="GO:0043625">
    <property type="term" value="C:delta DNA polymerase complex"/>
    <property type="evidence" value="ECO:0007669"/>
    <property type="project" value="InterPro"/>
</dbReference>
<feature type="compositionally biased region" description="Polar residues" evidence="5">
    <location>
        <begin position="410"/>
        <end position="425"/>
    </location>
</feature>
<feature type="region of interest" description="Disordered" evidence="5">
    <location>
        <begin position="474"/>
        <end position="545"/>
    </location>
</feature>
<accession>A0AAN7IHI7</accession>
<gene>
    <name evidence="6" type="ORF">RGQ29_027447</name>
</gene>
<evidence type="ECO:0000313" key="7">
    <source>
        <dbReference type="Proteomes" id="UP001324115"/>
    </source>
</evidence>
<feature type="compositionally biased region" description="Polar residues" evidence="5">
    <location>
        <begin position="359"/>
        <end position="382"/>
    </location>
</feature>
<dbReference type="EMBL" id="JAXUIC010000008">
    <property type="protein sequence ID" value="KAK4576920.1"/>
    <property type="molecule type" value="Genomic_DNA"/>
</dbReference>
<dbReference type="PANTHER" id="PTHR17598:SF13">
    <property type="entry name" value="DNA POLYMERASE DELTA SUBUNIT 3"/>
    <property type="match status" value="1"/>
</dbReference>
<feature type="compositionally biased region" description="Basic and acidic residues" evidence="5">
    <location>
        <begin position="476"/>
        <end position="490"/>
    </location>
</feature>
<dbReference type="GO" id="GO:0003887">
    <property type="term" value="F:DNA-directed DNA polymerase activity"/>
    <property type="evidence" value="ECO:0007669"/>
    <property type="project" value="TreeGrafter"/>
</dbReference>
<dbReference type="AlphaFoldDB" id="A0AAN7IHI7"/>
<feature type="region of interest" description="Disordered" evidence="5">
    <location>
        <begin position="166"/>
        <end position="452"/>
    </location>
</feature>
<keyword evidence="3" id="KW-0235">DNA replication</keyword>
<keyword evidence="4" id="KW-0539">Nucleus</keyword>
<dbReference type="InterPro" id="IPR019038">
    <property type="entry name" value="POLD3"/>
</dbReference>
<dbReference type="Pfam" id="PF09507">
    <property type="entry name" value="CDC27"/>
    <property type="match status" value="1"/>
</dbReference>
<feature type="compositionally biased region" description="Basic and acidic residues" evidence="5">
    <location>
        <begin position="392"/>
        <end position="409"/>
    </location>
</feature>
<dbReference type="Proteomes" id="UP001324115">
    <property type="component" value="Unassembled WGS sequence"/>
</dbReference>
<proteinExistence type="predicted"/>
<sequence>MAEIEIPLGLLDEIQSLVSDTLQVVSYKWLSRNYLLSSNAAKRLLWEFVEKHGSGSGSGSGGGSGLELEVVYTLSGWLKNDSSNYHITLVSSPKLSEAKQEFDGNCSVQVYSVQASVPKDPAALWNPEFVQAEELFKQSFKVDNCFRDNRFCGISNSFVKRNMEGTPVSIANPMPKTAGGQGQPKSNTMHQNNVVPQPQQNKVQESSPKVVLQTPNVVQDVKSETDGTGVHSQSTKPPSDKEKVPPMTAGKKKVQNGKSSSGTGGSLANIWGRASAKSKPVVPVENNNVLPNPTASAEAQIYAHEAVEGGSSDDDGQDVNFKRASNGESGRKRRVVFDFSDEDEYEDAVSLASPDIPKVQSSQDQKQSTKVLVSEKSNLNSDKQIEDELEVKEEIVTDKESNQPLREDSSVISKGTNTGTSSTEKVQYCIPESGVNKKDNLKIAAPNSPKRKKVLKTRIDERGREVTEVIWEGEETEAKKADSSMTKKTDNFALSNTVSRPPAAKKSPTTGTTAPSNQTGKAGNKKAGSLKDPKQGNILSFFKRV</sequence>
<protein>
    <recommendedName>
        <fullName evidence="2">DNA polymerase delta subunit 3</fullName>
    </recommendedName>
</protein>
<reference evidence="6 7" key="1">
    <citation type="journal article" date="2023" name="G3 (Bethesda)">
        <title>A haplotype-resolved chromosome-scale genome for Quercus rubra L. provides insights into the genetics of adaptive traits for red oak species.</title>
        <authorList>
            <person name="Kapoor B."/>
            <person name="Jenkins J."/>
            <person name="Schmutz J."/>
            <person name="Zhebentyayeva T."/>
            <person name="Kuelheim C."/>
            <person name="Coggeshall M."/>
            <person name="Heim C."/>
            <person name="Lasky J.R."/>
            <person name="Leites L."/>
            <person name="Islam-Faridi N."/>
            <person name="Romero-Severson J."/>
            <person name="DeLeo V.L."/>
            <person name="Lucas S.M."/>
            <person name="Lazic D."/>
            <person name="Gailing O."/>
            <person name="Carlson J."/>
            <person name="Staton M."/>
        </authorList>
    </citation>
    <scope>NUCLEOTIDE SEQUENCE [LARGE SCALE GENOMIC DNA]</scope>
    <source>
        <strain evidence="6">Pseudo-F2</strain>
    </source>
</reference>
<organism evidence="6 7">
    <name type="scientific">Quercus rubra</name>
    <name type="common">Northern red oak</name>
    <name type="synonym">Quercus borealis</name>
    <dbReference type="NCBI Taxonomy" id="3512"/>
    <lineage>
        <taxon>Eukaryota</taxon>
        <taxon>Viridiplantae</taxon>
        <taxon>Streptophyta</taxon>
        <taxon>Embryophyta</taxon>
        <taxon>Tracheophyta</taxon>
        <taxon>Spermatophyta</taxon>
        <taxon>Magnoliopsida</taxon>
        <taxon>eudicotyledons</taxon>
        <taxon>Gunneridae</taxon>
        <taxon>Pentapetalae</taxon>
        <taxon>rosids</taxon>
        <taxon>fabids</taxon>
        <taxon>Fagales</taxon>
        <taxon>Fagaceae</taxon>
        <taxon>Quercus</taxon>
    </lineage>
</organism>
<evidence type="ECO:0000256" key="2">
    <source>
        <dbReference type="ARBA" id="ARBA00017589"/>
    </source>
</evidence>
<dbReference type="GO" id="GO:0006297">
    <property type="term" value="P:nucleotide-excision repair, DNA gap filling"/>
    <property type="evidence" value="ECO:0007669"/>
    <property type="project" value="TreeGrafter"/>
</dbReference>
<dbReference type="Gene3D" id="3.90.1030.20">
    <property type="entry name" value="DNA polymerase delta, p66 (Cdc27) subunit, wHTH domain"/>
    <property type="match status" value="1"/>
</dbReference>
<feature type="compositionally biased region" description="Low complexity" evidence="5">
    <location>
        <begin position="280"/>
        <end position="293"/>
    </location>
</feature>
<evidence type="ECO:0000256" key="1">
    <source>
        <dbReference type="ARBA" id="ARBA00004123"/>
    </source>
</evidence>
<evidence type="ECO:0000256" key="3">
    <source>
        <dbReference type="ARBA" id="ARBA00022705"/>
    </source>
</evidence>
<feature type="compositionally biased region" description="Polar residues" evidence="5">
    <location>
        <begin position="507"/>
        <end position="521"/>
    </location>
</feature>